<keyword evidence="8" id="KW-0238">DNA-binding</keyword>
<keyword evidence="14" id="KW-1185">Reference proteome</keyword>
<comment type="catalytic activity">
    <reaction evidence="11">
        <text>ATP + H2O = ADP + phosphate + H(+)</text>
        <dbReference type="Rhea" id="RHEA:13065"/>
        <dbReference type="ChEBI" id="CHEBI:15377"/>
        <dbReference type="ChEBI" id="CHEBI:15378"/>
        <dbReference type="ChEBI" id="CHEBI:30616"/>
        <dbReference type="ChEBI" id="CHEBI:43474"/>
        <dbReference type="ChEBI" id="CHEBI:456216"/>
        <dbReference type="EC" id="5.6.2.3"/>
    </reaction>
</comment>
<keyword evidence="7" id="KW-0067">ATP-binding</keyword>
<keyword evidence="4" id="KW-0547">Nucleotide-binding</keyword>
<evidence type="ECO:0000313" key="14">
    <source>
        <dbReference type="Proteomes" id="UP001595908"/>
    </source>
</evidence>
<keyword evidence="9" id="KW-0413">Isomerase</keyword>
<dbReference type="Pfam" id="PF00772">
    <property type="entry name" value="DnaB"/>
    <property type="match status" value="1"/>
</dbReference>
<evidence type="ECO:0000256" key="6">
    <source>
        <dbReference type="ARBA" id="ARBA00022806"/>
    </source>
</evidence>
<dbReference type="InterPro" id="IPR027417">
    <property type="entry name" value="P-loop_NTPase"/>
</dbReference>
<evidence type="ECO:0000256" key="2">
    <source>
        <dbReference type="ARBA" id="ARBA00022515"/>
    </source>
</evidence>
<dbReference type="InterPro" id="IPR007694">
    <property type="entry name" value="DNA_helicase_DnaB-like_C"/>
</dbReference>
<feature type="domain" description="SF4 helicase" evidence="12">
    <location>
        <begin position="301"/>
        <end position="565"/>
    </location>
</feature>
<dbReference type="GeneID" id="31237861"/>
<evidence type="ECO:0000256" key="3">
    <source>
        <dbReference type="ARBA" id="ARBA00022705"/>
    </source>
</evidence>
<comment type="similarity">
    <text evidence="1">Belongs to the helicase family. DnaB subfamily.</text>
</comment>
<evidence type="ECO:0000256" key="5">
    <source>
        <dbReference type="ARBA" id="ARBA00022801"/>
    </source>
</evidence>
<accession>A0ABV9VAR2</accession>
<dbReference type="SUPFAM" id="SSF48024">
    <property type="entry name" value="N-terminal domain of DnaB helicase"/>
    <property type="match status" value="1"/>
</dbReference>
<dbReference type="PANTHER" id="PTHR30153:SF2">
    <property type="entry name" value="REPLICATIVE DNA HELICASE"/>
    <property type="match status" value="1"/>
</dbReference>
<sequence>MPSETEVPPGAHRKMLAALHETYVAAGRPGLRQISVGLKDDDSIPATLNYQAVGKILNGKQLPSPRQLISLTLWLHKEGNVDSKTGSDYKELIAQLMQFREAAHRHQLGIESPEVPLASAETGRRIQAPRNAQSTVKMENANERKVLSCMLQSKDAIADVVEILRVSDFSNDLHKEIYNVLLELYAEGREVSIEETANKLNSHSNFDIDSEQYISTLLLEADNPSEASHHAEIISDNALGTRIGALGRKVAEMAESMETRSDLNAQNLLDVLEGELFSMVRERSTPIGDSLEETLDEVEAAGGSIIGVPSGFRDFDALNSGFRPGELVIVAGASGMGKSTLGLDFIRRCSVAQPRSSFLVSLQMSRVEINMRILSAEARVAIHHMRSGAMRDEDWTRLAGVMPSVAAAPIYMVEEPGYTINQLRASCSRLEAFHDLKLVVIDSLDLLYLDASESAGDHDRSLAIMVRELRKMAKELNLPVIALYPVGRISTGYRGRRPELHDIPDCLENFADVVILLHREDAYERESPRAGEADFIVAKNRNGPTFVTTTAFQGHYARFVDMDKT</sequence>
<dbReference type="InterPro" id="IPR036185">
    <property type="entry name" value="DNA_heli_DnaB-like_N_sf"/>
</dbReference>
<comment type="caution">
    <text evidence="13">The sequence shown here is derived from an EMBL/GenBank/DDBJ whole genome shotgun (WGS) entry which is preliminary data.</text>
</comment>
<gene>
    <name evidence="13" type="ORF">ACFPL4_16735</name>
</gene>
<proteinExistence type="inferred from homology"/>
<protein>
    <recommendedName>
        <fullName evidence="10">DNA 5'-3' helicase</fullName>
        <ecNumber evidence="10">5.6.2.3</ecNumber>
    </recommendedName>
</protein>
<organism evidence="13 14">
    <name type="scientific">Streptomyces atroolivaceus</name>
    <dbReference type="NCBI Taxonomy" id="66869"/>
    <lineage>
        <taxon>Bacteria</taxon>
        <taxon>Bacillati</taxon>
        <taxon>Actinomycetota</taxon>
        <taxon>Actinomycetes</taxon>
        <taxon>Kitasatosporales</taxon>
        <taxon>Streptomycetaceae</taxon>
        <taxon>Streptomyces</taxon>
    </lineage>
</organism>
<keyword evidence="5" id="KW-0378">Hydrolase</keyword>
<evidence type="ECO:0000256" key="10">
    <source>
        <dbReference type="ARBA" id="ARBA00044969"/>
    </source>
</evidence>
<keyword evidence="2" id="KW-0639">Primosome</keyword>
<dbReference type="SMART" id="SM00382">
    <property type="entry name" value="AAA"/>
    <property type="match status" value="1"/>
</dbReference>
<dbReference type="Gene3D" id="3.40.50.300">
    <property type="entry name" value="P-loop containing nucleotide triphosphate hydrolases"/>
    <property type="match status" value="1"/>
</dbReference>
<keyword evidence="3" id="KW-0235">DNA replication</keyword>
<dbReference type="Pfam" id="PF03796">
    <property type="entry name" value="DnaB_C"/>
    <property type="match status" value="1"/>
</dbReference>
<evidence type="ECO:0000259" key="12">
    <source>
        <dbReference type="PROSITE" id="PS51199"/>
    </source>
</evidence>
<name>A0ABV9VAR2_STRAZ</name>
<dbReference type="InterPro" id="IPR003593">
    <property type="entry name" value="AAA+_ATPase"/>
</dbReference>
<evidence type="ECO:0000256" key="8">
    <source>
        <dbReference type="ARBA" id="ARBA00023125"/>
    </source>
</evidence>
<evidence type="ECO:0000256" key="11">
    <source>
        <dbReference type="ARBA" id="ARBA00048954"/>
    </source>
</evidence>
<dbReference type="PROSITE" id="PS51199">
    <property type="entry name" value="SF4_HELICASE"/>
    <property type="match status" value="1"/>
</dbReference>
<dbReference type="SUPFAM" id="SSF52540">
    <property type="entry name" value="P-loop containing nucleoside triphosphate hydrolases"/>
    <property type="match status" value="1"/>
</dbReference>
<evidence type="ECO:0000256" key="4">
    <source>
        <dbReference type="ARBA" id="ARBA00022741"/>
    </source>
</evidence>
<dbReference type="InterPro" id="IPR007693">
    <property type="entry name" value="DNA_helicase_DnaB-like_N"/>
</dbReference>
<dbReference type="GO" id="GO:0004386">
    <property type="term" value="F:helicase activity"/>
    <property type="evidence" value="ECO:0007669"/>
    <property type="project" value="UniProtKB-KW"/>
</dbReference>
<dbReference type="PANTHER" id="PTHR30153">
    <property type="entry name" value="REPLICATIVE DNA HELICASE DNAB"/>
    <property type="match status" value="1"/>
</dbReference>
<dbReference type="EC" id="5.6.2.3" evidence="10"/>
<dbReference type="RefSeq" id="WP_078597574.1">
    <property type="nucleotide sequence ID" value="NZ_JBHSJE010000004.1"/>
</dbReference>
<evidence type="ECO:0000256" key="9">
    <source>
        <dbReference type="ARBA" id="ARBA00023235"/>
    </source>
</evidence>
<evidence type="ECO:0000256" key="7">
    <source>
        <dbReference type="ARBA" id="ARBA00022840"/>
    </source>
</evidence>
<reference evidence="14" key="1">
    <citation type="journal article" date="2019" name="Int. J. Syst. Evol. Microbiol.">
        <title>The Global Catalogue of Microorganisms (GCM) 10K type strain sequencing project: providing services to taxonomists for standard genome sequencing and annotation.</title>
        <authorList>
            <consortium name="The Broad Institute Genomics Platform"/>
            <consortium name="The Broad Institute Genome Sequencing Center for Infectious Disease"/>
            <person name="Wu L."/>
            <person name="Ma J."/>
        </authorList>
    </citation>
    <scope>NUCLEOTIDE SEQUENCE [LARGE SCALE GENOMIC DNA]</scope>
    <source>
        <strain evidence="14">ICMP 257</strain>
    </source>
</reference>
<keyword evidence="6 13" id="KW-0347">Helicase</keyword>
<dbReference type="EMBL" id="JBHSJE010000004">
    <property type="protein sequence ID" value="MFC4979982.1"/>
    <property type="molecule type" value="Genomic_DNA"/>
</dbReference>
<dbReference type="InterPro" id="IPR016136">
    <property type="entry name" value="DNA_helicase_N/primase_C"/>
</dbReference>
<dbReference type="Gene3D" id="1.10.860.10">
    <property type="entry name" value="DNAb Helicase, Chain A"/>
    <property type="match status" value="1"/>
</dbReference>
<dbReference type="Proteomes" id="UP001595908">
    <property type="component" value="Unassembled WGS sequence"/>
</dbReference>
<evidence type="ECO:0000256" key="1">
    <source>
        <dbReference type="ARBA" id="ARBA00008428"/>
    </source>
</evidence>
<evidence type="ECO:0000313" key="13">
    <source>
        <dbReference type="EMBL" id="MFC4979982.1"/>
    </source>
</evidence>